<reference evidence="5 6" key="1">
    <citation type="submission" date="2014-04" db="EMBL/GenBank/DDBJ databases">
        <title>Genome evolution of avian class.</title>
        <authorList>
            <person name="Zhang G."/>
            <person name="Li C."/>
        </authorList>
    </citation>
    <scope>NUCLEOTIDE SEQUENCE [LARGE SCALE GENOMIC DNA]</scope>
    <source>
        <strain evidence="5">BGI_N338</strain>
    </source>
</reference>
<sequence length="71" mass="7417">SGEEGGTWYIDLKTKGGSAGSGKAPVAAGGGLRKDFVKMFTGKLKPTLAFMSGKLRIKGNMALAIKLEKML</sequence>
<evidence type="ECO:0000313" key="6">
    <source>
        <dbReference type="Proteomes" id="UP000053854"/>
    </source>
</evidence>
<name>A0A094LFK0_PODCR</name>
<evidence type="ECO:0000256" key="1">
    <source>
        <dbReference type="ARBA" id="ARBA00006484"/>
    </source>
</evidence>
<comment type="similarity">
    <text evidence="1">Belongs to the short-chain dehydrogenases/reductases (SDR) family.</text>
</comment>
<dbReference type="GO" id="GO:0005739">
    <property type="term" value="C:mitochondrion"/>
    <property type="evidence" value="ECO:0007669"/>
    <property type="project" value="TreeGrafter"/>
</dbReference>
<dbReference type="InterPro" id="IPR036527">
    <property type="entry name" value="SCP2_sterol-bd_dom_sf"/>
</dbReference>
<proteinExistence type="inferred from homology"/>
<feature type="domain" description="SCP2" evidence="4">
    <location>
        <begin position="4"/>
        <end position="71"/>
    </location>
</feature>
<evidence type="ECO:0000256" key="3">
    <source>
        <dbReference type="ARBA" id="ARBA00023002"/>
    </source>
</evidence>
<dbReference type="SUPFAM" id="SSF55718">
    <property type="entry name" value="SCP-like"/>
    <property type="match status" value="1"/>
</dbReference>
<keyword evidence="3" id="KW-0560">Oxidoreductase</keyword>
<organism evidence="5 6">
    <name type="scientific">Podiceps cristatus</name>
    <name type="common">Great crested grebe</name>
    <dbReference type="NCBI Taxonomy" id="345573"/>
    <lineage>
        <taxon>Eukaryota</taxon>
        <taxon>Metazoa</taxon>
        <taxon>Chordata</taxon>
        <taxon>Craniata</taxon>
        <taxon>Vertebrata</taxon>
        <taxon>Euteleostomi</taxon>
        <taxon>Archelosauria</taxon>
        <taxon>Archosauria</taxon>
        <taxon>Dinosauria</taxon>
        <taxon>Saurischia</taxon>
        <taxon>Theropoda</taxon>
        <taxon>Coelurosauria</taxon>
        <taxon>Aves</taxon>
        <taxon>Neognathae</taxon>
        <taxon>Neoaves</taxon>
        <taxon>Mirandornithes</taxon>
        <taxon>Podicipediformes</taxon>
        <taxon>Podicipedidae</taxon>
        <taxon>Podiceps</taxon>
    </lineage>
</organism>
<dbReference type="EMBL" id="KL290388">
    <property type="protein sequence ID" value="KFZ69535.1"/>
    <property type="molecule type" value="Genomic_DNA"/>
</dbReference>
<evidence type="ECO:0000256" key="2">
    <source>
        <dbReference type="ARBA" id="ARBA00022857"/>
    </source>
</evidence>
<evidence type="ECO:0000313" key="5">
    <source>
        <dbReference type="EMBL" id="KFZ69535.1"/>
    </source>
</evidence>
<dbReference type="OrthoDB" id="5327538at2759"/>
<dbReference type="PANTHER" id="PTHR42808">
    <property type="entry name" value="HYDROXYSTEROID DEHYDROGENASE-LIKE PROTEIN 2"/>
    <property type="match status" value="1"/>
</dbReference>
<dbReference type="InterPro" id="IPR003033">
    <property type="entry name" value="SCP2_sterol-bd_dom"/>
</dbReference>
<dbReference type="AlphaFoldDB" id="A0A094LFK0"/>
<dbReference type="Gene3D" id="3.30.1050.10">
    <property type="entry name" value="SCP2 sterol-binding domain"/>
    <property type="match status" value="1"/>
</dbReference>
<protein>
    <submittedName>
        <fullName evidence="5">Hydroxysteroid dehydrogenase-like 2</fullName>
    </submittedName>
</protein>
<feature type="non-terminal residue" evidence="5">
    <location>
        <position position="1"/>
    </location>
</feature>
<feature type="non-terminal residue" evidence="5">
    <location>
        <position position="71"/>
    </location>
</feature>
<keyword evidence="2" id="KW-0521">NADP</keyword>
<dbReference type="GO" id="GO:0016491">
    <property type="term" value="F:oxidoreductase activity"/>
    <property type="evidence" value="ECO:0007669"/>
    <property type="project" value="UniProtKB-KW"/>
</dbReference>
<accession>A0A094LFK0</accession>
<dbReference type="InterPro" id="IPR051935">
    <property type="entry name" value="HSDL2"/>
</dbReference>
<dbReference type="PANTHER" id="PTHR42808:SF3">
    <property type="entry name" value="HYDROXYSTEROID DEHYDROGENASE-LIKE PROTEIN 2"/>
    <property type="match status" value="1"/>
</dbReference>
<dbReference type="Pfam" id="PF02036">
    <property type="entry name" value="SCP2"/>
    <property type="match status" value="1"/>
</dbReference>
<gene>
    <name evidence="5" type="ORF">N338_09192</name>
</gene>
<keyword evidence="6" id="KW-1185">Reference proteome</keyword>
<dbReference type="Proteomes" id="UP000053854">
    <property type="component" value="Unassembled WGS sequence"/>
</dbReference>
<evidence type="ECO:0000259" key="4">
    <source>
        <dbReference type="Pfam" id="PF02036"/>
    </source>
</evidence>